<organism evidence="2 3">
    <name type="scientific">Motilibacter rhizosphaerae</name>
    <dbReference type="NCBI Taxonomy" id="598652"/>
    <lineage>
        <taxon>Bacteria</taxon>
        <taxon>Bacillati</taxon>
        <taxon>Actinomycetota</taxon>
        <taxon>Actinomycetes</taxon>
        <taxon>Motilibacterales</taxon>
        <taxon>Motilibacteraceae</taxon>
        <taxon>Motilibacter</taxon>
    </lineage>
</organism>
<dbReference type="AlphaFoldDB" id="A0A4V2F497"/>
<dbReference type="EMBL" id="SGXD01000003">
    <property type="protein sequence ID" value="RZS86847.1"/>
    <property type="molecule type" value="Genomic_DNA"/>
</dbReference>
<proteinExistence type="predicted"/>
<evidence type="ECO:0000313" key="2">
    <source>
        <dbReference type="EMBL" id="RZS86847.1"/>
    </source>
</evidence>
<dbReference type="GO" id="GO:0003677">
    <property type="term" value="F:DNA binding"/>
    <property type="evidence" value="ECO:0007669"/>
    <property type="project" value="UniProtKB-KW"/>
</dbReference>
<dbReference type="InterPro" id="IPR039422">
    <property type="entry name" value="MarR/SlyA-like"/>
</dbReference>
<evidence type="ECO:0000259" key="1">
    <source>
        <dbReference type="PROSITE" id="PS50995"/>
    </source>
</evidence>
<gene>
    <name evidence="2" type="ORF">EV189_2263</name>
</gene>
<dbReference type="SUPFAM" id="SSF46785">
    <property type="entry name" value="Winged helix' DNA-binding domain"/>
    <property type="match status" value="1"/>
</dbReference>
<dbReference type="Pfam" id="PF12802">
    <property type="entry name" value="MarR_2"/>
    <property type="match status" value="1"/>
</dbReference>
<sequence length="151" mass="16189">MDLGLPELLLVVTRGVFERVHEQLAAEGHDIRPAHGFAFQLIASAGGASGADVAAHLGITKQAAAQLLDGLERAGYVTRGSDPSDHRARPAVLTERGWECIRHGERLWRESEREAVAVLGADAYAALRESLARLAGAGGMLEPPLRLKPVW</sequence>
<dbReference type="OrthoDB" id="122135at2"/>
<name>A0A4V2F497_9ACTN</name>
<keyword evidence="2" id="KW-0238">DNA-binding</keyword>
<dbReference type="Gene3D" id="1.10.10.10">
    <property type="entry name" value="Winged helix-like DNA-binding domain superfamily/Winged helix DNA-binding domain"/>
    <property type="match status" value="1"/>
</dbReference>
<protein>
    <submittedName>
        <fullName evidence="2">DNA-binding MarR family transcriptional regulator</fullName>
    </submittedName>
</protein>
<dbReference type="InterPro" id="IPR036388">
    <property type="entry name" value="WH-like_DNA-bd_sf"/>
</dbReference>
<dbReference type="PROSITE" id="PS50995">
    <property type="entry name" value="HTH_MARR_2"/>
    <property type="match status" value="1"/>
</dbReference>
<accession>A0A4V2F497</accession>
<keyword evidence="3" id="KW-1185">Reference proteome</keyword>
<dbReference type="InterPro" id="IPR000835">
    <property type="entry name" value="HTH_MarR-typ"/>
</dbReference>
<dbReference type="RefSeq" id="WP_130493063.1">
    <property type="nucleotide sequence ID" value="NZ_SGXD01000003.1"/>
</dbReference>
<dbReference type="GO" id="GO:0006950">
    <property type="term" value="P:response to stress"/>
    <property type="evidence" value="ECO:0007669"/>
    <property type="project" value="TreeGrafter"/>
</dbReference>
<reference evidence="2 3" key="1">
    <citation type="submission" date="2019-02" db="EMBL/GenBank/DDBJ databases">
        <title>Genomic Encyclopedia of Type Strains, Phase IV (KMG-IV): sequencing the most valuable type-strain genomes for metagenomic binning, comparative biology and taxonomic classification.</title>
        <authorList>
            <person name="Goeker M."/>
        </authorList>
    </citation>
    <scope>NUCLEOTIDE SEQUENCE [LARGE SCALE GENOMIC DNA]</scope>
    <source>
        <strain evidence="2 3">DSM 45622</strain>
    </source>
</reference>
<dbReference type="PANTHER" id="PTHR33164">
    <property type="entry name" value="TRANSCRIPTIONAL REGULATOR, MARR FAMILY"/>
    <property type="match status" value="1"/>
</dbReference>
<dbReference type="InterPro" id="IPR036390">
    <property type="entry name" value="WH_DNA-bd_sf"/>
</dbReference>
<feature type="domain" description="HTH marR-type" evidence="1">
    <location>
        <begin position="2"/>
        <end position="136"/>
    </location>
</feature>
<dbReference type="SMART" id="SM00347">
    <property type="entry name" value="HTH_MARR"/>
    <property type="match status" value="1"/>
</dbReference>
<dbReference type="PANTHER" id="PTHR33164:SF99">
    <property type="entry name" value="MARR FAMILY REGULATORY PROTEIN"/>
    <property type="match status" value="1"/>
</dbReference>
<comment type="caution">
    <text evidence="2">The sequence shown here is derived from an EMBL/GenBank/DDBJ whole genome shotgun (WGS) entry which is preliminary data.</text>
</comment>
<dbReference type="GO" id="GO:0003700">
    <property type="term" value="F:DNA-binding transcription factor activity"/>
    <property type="evidence" value="ECO:0007669"/>
    <property type="project" value="InterPro"/>
</dbReference>
<dbReference type="Proteomes" id="UP000293638">
    <property type="component" value="Unassembled WGS sequence"/>
</dbReference>
<evidence type="ECO:0000313" key="3">
    <source>
        <dbReference type="Proteomes" id="UP000293638"/>
    </source>
</evidence>